<dbReference type="EMBL" id="JAGYPG010000002">
    <property type="protein sequence ID" value="MBS4195698.1"/>
    <property type="molecule type" value="Genomic_DNA"/>
</dbReference>
<keyword evidence="4 7" id="KW-0812">Transmembrane</keyword>
<dbReference type="RefSeq" id="WP_213124896.1">
    <property type="nucleotide sequence ID" value="NZ_JAGYPG010000002.1"/>
</dbReference>
<accession>A0A942TDH7</accession>
<feature type="transmembrane region" description="Helical" evidence="7">
    <location>
        <begin position="264"/>
        <end position="283"/>
    </location>
</feature>
<dbReference type="CDD" id="cd06261">
    <property type="entry name" value="TM_PBP2"/>
    <property type="match status" value="1"/>
</dbReference>
<evidence type="ECO:0000256" key="1">
    <source>
        <dbReference type="ARBA" id="ARBA00004651"/>
    </source>
</evidence>
<evidence type="ECO:0000256" key="4">
    <source>
        <dbReference type="ARBA" id="ARBA00022692"/>
    </source>
</evidence>
<keyword evidence="5 7" id="KW-1133">Transmembrane helix</keyword>
<evidence type="ECO:0000256" key="3">
    <source>
        <dbReference type="ARBA" id="ARBA00022475"/>
    </source>
</evidence>
<sequence>MEIQKNIDYNVPPIKNSITKNKIKGIFSFSKVLVYIILIIFLLISIMPILWILLAALKDPLELNQNPFTFPKAITFINFIDAWTVGKMGQYFFNSVIVAFPRVIVILILSSLAGYAFGKLKFPGRNLFFFFFLFGMMVPIQAMIIPLYYKIQSLNLINTYWAMIIPNFGLSMPFAIFMMRAFFRDLPDELMDAAKIDGCNEFQTFYRVMLPLMVPAITSLFIFEFMWSWNDFLLPLLFVYDDTYRTLPLGLMYFFGKYTSNQSLIAAGVSISIIPIIIVYIIFQRKFIDGMTAGAVKG</sequence>
<feature type="transmembrane region" description="Helical" evidence="7">
    <location>
        <begin position="161"/>
        <end position="183"/>
    </location>
</feature>
<comment type="subcellular location">
    <subcellularLocation>
        <location evidence="1 7">Cell membrane</location>
        <topology evidence="1 7">Multi-pass membrane protein</topology>
    </subcellularLocation>
</comment>
<evidence type="ECO:0000313" key="9">
    <source>
        <dbReference type="EMBL" id="MBS4195698.1"/>
    </source>
</evidence>
<keyword evidence="3" id="KW-1003">Cell membrane</keyword>
<dbReference type="PANTHER" id="PTHR43744:SF8">
    <property type="entry name" value="SN-GLYCEROL-3-PHOSPHATE TRANSPORT SYSTEM PERMEASE PROTEIN UGPE"/>
    <property type="match status" value="1"/>
</dbReference>
<feature type="transmembrane region" description="Helical" evidence="7">
    <location>
        <begin position="91"/>
        <end position="115"/>
    </location>
</feature>
<gene>
    <name evidence="9" type="ORF">KHA97_11575</name>
</gene>
<dbReference type="GO" id="GO:0005886">
    <property type="term" value="C:plasma membrane"/>
    <property type="evidence" value="ECO:0007669"/>
    <property type="project" value="UniProtKB-SubCell"/>
</dbReference>
<feature type="transmembrane region" description="Helical" evidence="7">
    <location>
        <begin position="32"/>
        <end position="57"/>
    </location>
</feature>
<comment type="similarity">
    <text evidence="7">Belongs to the binding-protein-dependent transport system permease family.</text>
</comment>
<feature type="domain" description="ABC transmembrane type-1" evidence="8">
    <location>
        <begin position="92"/>
        <end position="282"/>
    </location>
</feature>
<dbReference type="InterPro" id="IPR000515">
    <property type="entry name" value="MetI-like"/>
</dbReference>
<dbReference type="InterPro" id="IPR035906">
    <property type="entry name" value="MetI-like_sf"/>
</dbReference>
<name>A0A942TDH7_9BACI</name>
<protein>
    <submittedName>
        <fullName evidence="9">Carbohydrate ABC transporter permease</fullName>
    </submittedName>
</protein>
<dbReference type="AlphaFoldDB" id="A0A942TDH7"/>
<evidence type="ECO:0000256" key="5">
    <source>
        <dbReference type="ARBA" id="ARBA00022989"/>
    </source>
</evidence>
<dbReference type="GO" id="GO:0055085">
    <property type="term" value="P:transmembrane transport"/>
    <property type="evidence" value="ECO:0007669"/>
    <property type="project" value="InterPro"/>
</dbReference>
<evidence type="ECO:0000256" key="2">
    <source>
        <dbReference type="ARBA" id="ARBA00022448"/>
    </source>
</evidence>
<keyword evidence="6 7" id="KW-0472">Membrane</keyword>
<dbReference type="SUPFAM" id="SSF161098">
    <property type="entry name" value="MetI-like"/>
    <property type="match status" value="1"/>
</dbReference>
<dbReference type="PROSITE" id="PS50928">
    <property type="entry name" value="ABC_TM1"/>
    <property type="match status" value="1"/>
</dbReference>
<proteinExistence type="inferred from homology"/>
<dbReference type="Proteomes" id="UP000681414">
    <property type="component" value="Unassembled WGS sequence"/>
</dbReference>
<dbReference type="Pfam" id="PF00528">
    <property type="entry name" value="BPD_transp_1"/>
    <property type="match status" value="1"/>
</dbReference>
<dbReference type="PANTHER" id="PTHR43744">
    <property type="entry name" value="ABC TRANSPORTER PERMEASE PROTEIN MG189-RELATED-RELATED"/>
    <property type="match status" value="1"/>
</dbReference>
<reference evidence="9 10" key="1">
    <citation type="submission" date="2021-05" db="EMBL/GenBank/DDBJ databases">
        <title>Novel Bacillus species.</title>
        <authorList>
            <person name="Liu G."/>
        </authorList>
    </citation>
    <scope>NUCLEOTIDE SEQUENCE [LARGE SCALE GENOMIC DNA]</scope>
    <source>
        <strain evidence="10">FJAT-49780</strain>
    </source>
</reference>
<evidence type="ECO:0000259" key="8">
    <source>
        <dbReference type="PROSITE" id="PS50928"/>
    </source>
</evidence>
<evidence type="ECO:0000256" key="6">
    <source>
        <dbReference type="ARBA" id="ARBA00023136"/>
    </source>
</evidence>
<evidence type="ECO:0000256" key="7">
    <source>
        <dbReference type="RuleBase" id="RU363032"/>
    </source>
</evidence>
<feature type="transmembrane region" description="Helical" evidence="7">
    <location>
        <begin position="127"/>
        <end position="149"/>
    </location>
</feature>
<evidence type="ECO:0000313" key="10">
    <source>
        <dbReference type="Proteomes" id="UP000681414"/>
    </source>
</evidence>
<keyword evidence="10" id="KW-1185">Reference proteome</keyword>
<keyword evidence="2 7" id="KW-0813">Transport</keyword>
<comment type="caution">
    <text evidence="9">The sequence shown here is derived from an EMBL/GenBank/DDBJ whole genome shotgun (WGS) entry which is preliminary data.</text>
</comment>
<feature type="transmembrane region" description="Helical" evidence="7">
    <location>
        <begin position="204"/>
        <end position="227"/>
    </location>
</feature>
<organism evidence="9 10">
    <name type="scientific">Lederbergia citri</name>
    <dbReference type="NCBI Taxonomy" id="2833580"/>
    <lineage>
        <taxon>Bacteria</taxon>
        <taxon>Bacillati</taxon>
        <taxon>Bacillota</taxon>
        <taxon>Bacilli</taxon>
        <taxon>Bacillales</taxon>
        <taxon>Bacillaceae</taxon>
        <taxon>Lederbergia</taxon>
    </lineage>
</organism>
<dbReference type="Gene3D" id="1.10.3720.10">
    <property type="entry name" value="MetI-like"/>
    <property type="match status" value="1"/>
</dbReference>